<dbReference type="PANTHER" id="PTHR33544:SF15">
    <property type="entry name" value="OS06G0256800 PROTEIN"/>
    <property type="match status" value="1"/>
</dbReference>
<name>A0A2H9ZV45_9ASPA</name>
<evidence type="ECO:0000313" key="2">
    <source>
        <dbReference type="EMBL" id="PKA47136.1"/>
    </source>
</evidence>
<organism evidence="2 3">
    <name type="scientific">Apostasia shenzhenica</name>
    <dbReference type="NCBI Taxonomy" id="1088818"/>
    <lineage>
        <taxon>Eukaryota</taxon>
        <taxon>Viridiplantae</taxon>
        <taxon>Streptophyta</taxon>
        <taxon>Embryophyta</taxon>
        <taxon>Tracheophyta</taxon>
        <taxon>Spermatophyta</taxon>
        <taxon>Magnoliopsida</taxon>
        <taxon>Liliopsida</taxon>
        <taxon>Asparagales</taxon>
        <taxon>Orchidaceae</taxon>
        <taxon>Apostasioideae</taxon>
        <taxon>Apostasia</taxon>
    </lineage>
</organism>
<feature type="compositionally biased region" description="Polar residues" evidence="1">
    <location>
        <begin position="25"/>
        <end position="39"/>
    </location>
</feature>
<evidence type="ECO:0000256" key="1">
    <source>
        <dbReference type="SAM" id="MobiDB-lite"/>
    </source>
</evidence>
<keyword evidence="3" id="KW-1185">Reference proteome</keyword>
<dbReference type="EMBL" id="KZ453539">
    <property type="protein sequence ID" value="PKA47136.1"/>
    <property type="molecule type" value="Genomic_DNA"/>
</dbReference>
<evidence type="ECO:0000313" key="3">
    <source>
        <dbReference type="Proteomes" id="UP000236161"/>
    </source>
</evidence>
<feature type="compositionally biased region" description="Basic and acidic residues" evidence="1">
    <location>
        <begin position="64"/>
        <end position="74"/>
    </location>
</feature>
<proteinExistence type="predicted"/>
<reference evidence="2 3" key="1">
    <citation type="journal article" date="2017" name="Nature">
        <title>The Apostasia genome and the evolution of orchids.</title>
        <authorList>
            <person name="Zhang G.Q."/>
            <person name="Liu K.W."/>
            <person name="Li Z."/>
            <person name="Lohaus R."/>
            <person name="Hsiao Y.Y."/>
            <person name="Niu S.C."/>
            <person name="Wang J.Y."/>
            <person name="Lin Y.C."/>
            <person name="Xu Q."/>
            <person name="Chen L.J."/>
            <person name="Yoshida K."/>
            <person name="Fujiwara S."/>
            <person name="Wang Z.W."/>
            <person name="Zhang Y.Q."/>
            <person name="Mitsuda N."/>
            <person name="Wang M."/>
            <person name="Liu G.H."/>
            <person name="Pecoraro L."/>
            <person name="Huang H.X."/>
            <person name="Xiao X.J."/>
            <person name="Lin M."/>
            <person name="Wu X.Y."/>
            <person name="Wu W.L."/>
            <person name="Chen Y.Y."/>
            <person name="Chang S.B."/>
            <person name="Sakamoto S."/>
            <person name="Ohme-Takagi M."/>
            <person name="Yagi M."/>
            <person name="Zeng S.J."/>
            <person name="Shen C.Y."/>
            <person name="Yeh C.M."/>
            <person name="Luo Y.B."/>
            <person name="Tsai W.C."/>
            <person name="Van de Peer Y."/>
            <person name="Liu Z.J."/>
        </authorList>
    </citation>
    <scope>NUCLEOTIDE SEQUENCE [LARGE SCALE GENOMIC DNA]</scope>
    <source>
        <strain evidence="3">cv. Shenzhen</strain>
        <tissue evidence="2">Stem</tissue>
    </source>
</reference>
<dbReference type="InterPro" id="IPR040344">
    <property type="entry name" value="At3g17950-like"/>
</dbReference>
<feature type="compositionally biased region" description="Low complexity" evidence="1">
    <location>
        <begin position="9"/>
        <end position="20"/>
    </location>
</feature>
<accession>A0A2H9ZV45</accession>
<dbReference type="STRING" id="1088818.A0A2H9ZV45"/>
<dbReference type="Proteomes" id="UP000236161">
    <property type="component" value="Unassembled WGS sequence"/>
</dbReference>
<protein>
    <submittedName>
        <fullName evidence="2">Uncharacterized protein</fullName>
    </submittedName>
</protein>
<feature type="region of interest" description="Disordered" evidence="1">
    <location>
        <begin position="1"/>
        <end position="81"/>
    </location>
</feature>
<dbReference type="AlphaFoldDB" id="A0A2H9ZV45"/>
<sequence>MDRSADIFPSSPTNSSPSSSDLDTESTGSFFPDRSTSLGTLMGLTFPELSSRPGRAPSICQPSADRRGDRDAPKPKVRRRRRKRGAGGWWRLCREDIEATSLEEFLRAERRISAAEGHFLYGGQAAAAAADIDEHEAVGGGRLFENGRVLPPQEVSAERRRQRAGETAVGSLGRLPELIAGICNAGEG</sequence>
<gene>
    <name evidence="2" type="primary">Y-3</name>
    <name evidence="2" type="ORF">AXF42_Ash017081</name>
</gene>
<dbReference type="OrthoDB" id="1894399at2759"/>
<dbReference type="PANTHER" id="PTHR33544">
    <property type="entry name" value="DUF4005 DOMAIN-CONTAINING PROTEIN-RELATED"/>
    <property type="match status" value="1"/>
</dbReference>